<evidence type="ECO:0000256" key="1">
    <source>
        <dbReference type="ARBA" id="ARBA00004141"/>
    </source>
</evidence>
<keyword evidence="4 8" id="KW-1133">Transmembrane helix</keyword>
<reference evidence="10" key="1">
    <citation type="submission" date="2019-10" db="EMBL/GenBank/DDBJ databases">
        <title>Bird 10,000 Genomes (B10K) Project - Family phase.</title>
        <authorList>
            <person name="Zhang G."/>
        </authorList>
    </citation>
    <scope>NUCLEOTIDE SEQUENCE</scope>
    <source>
        <strain evidence="10">B10K-DU-002-56</strain>
        <tissue evidence="10">Muscle</tissue>
    </source>
</reference>
<dbReference type="Pfam" id="PF12349">
    <property type="entry name" value="Sterol-sensing"/>
    <property type="match status" value="1"/>
</dbReference>
<feature type="domain" description="SSD" evidence="9">
    <location>
        <begin position="189"/>
        <end position="349"/>
    </location>
</feature>
<comment type="caution">
    <text evidence="10">The sequence shown here is derived from an EMBL/GenBank/DDBJ whole genome shotgun (WGS) entry which is preliminary data.</text>
</comment>
<dbReference type="PANTHER" id="PTHR46022:SF5">
    <property type="entry name" value="PROTEIN PATCHED HOMOLOG 1"/>
    <property type="match status" value="1"/>
</dbReference>
<feature type="transmembrane region" description="Helical" evidence="8">
    <location>
        <begin position="501"/>
        <end position="518"/>
    </location>
</feature>
<feature type="transmembrane region" description="Helical" evidence="8">
    <location>
        <begin position="190"/>
        <end position="209"/>
    </location>
</feature>
<keyword evidence="7" id="KW-0325">Glycoprotein</keyword>
<dbReference type="Gene3D" id="1.20.1640.10">
    <property type="entry name" value="Multidrug efflux transporter AcrB transmembrane domain"/>
    <property type="match status" value="2"/>
</dbReference>
<evidence type="ECO:0000313" key="10">
    <source>
        <dbReference type="EMBL" id="NWI77983.1"/>
    </source>
</evidence>
<dbReference type="GO" id="GO:0097108">
    <property type="term" value="F:hedgehog family protein binding"/>
    <property type="evidence" value="ECO:0007669"/>
    <property type="project" value="TreeGrafter"/>
</dbReference>
<accession>A0A851ECC7</accession>
<dbReference type="InterPro" id="IPR000731">
    <property type="entry name" value="SSD"/>
</dbReference>
<feature type="transmembrane region" description="Helical" evidence="8">
    <location>
        <begin position="221"/>
        <end position="246"/>
    </location>
</feature>
<dbReference type="SUPFAM" id="SSF82866">
    <property type="entry name" value="Multidrug efflux transporter AcrB transmembrane domain"/>
    <property type="match status" value="2"/>
</dbReference>
<evidence type="ECO:0000259" key="9">
    <source>
        <dbReference type="PROSITE" id="PS50156"/>
    </source>
</evidence>
<keyword evidence="6" id="KW-0675">Receptor</keyword>
<comment type="similarity">
    <text evidence="2">Belongs to the patched family.</text>
</comment>
<dbReference type="InterPro" id="IPR004766">
    <property type="entry name" value="TM_rcpt_patched"/>
</dbReference>
<feature type="transmembrane region" description="Helical" evidence="8">
    <location>
        <begin position="804"/>
        <end position="826"/>
    </location>
</feature>
<dbReference type="PANTHER" id="PTHR46022">
    <property type="entry name" value="PROTEIN PATCHED"/>
    <property type="match status" value="1"/>
</dbReference>
<evidence type="ECO:0000256" key="6">
    <source>
        <dbReference type="ARBA" id="ARBA00023170"/>
    </source>
</evidence>
<gene>
    <name evidence="10" type="primary">Ptch1_1</name>
    <name evidence="10" type="ORF">DRYGAM_R06274</name>
</gene>
<feature type="transmembrane region" description="Helical" evidence="8">
    <location>
        <begin position="324"/>
        <end position="347"/>
    </location>
</feature>
<dbReference type="InterPro" id="IPR053958">
    <property type="entry name" value="HMGCR/SNAP/NPC1-like_SSD"/>
</dbReference>
<feature type="transmembrane region" description="Helical" evidence="8">
    <location>
        <begin position="777"/>
        <end position="798"/>
    </location>
</feature>
<feature type="non-terminal residue" evidence="10">
    <location>
        <position position="1"/>
    </location>
</feature>
<dbReference type="GO" id="GO:0008158">
    <property type="term" value="F:hedgehog receptor activity"/>
    <property type="evidence" value="ECO:0007669"/>
    <property type="project" value="InterPro"/>
</dbReference>
<protein>
    <submittedName>
        <fullName evidence="10">PTC1 protein</fullName>
    </submittedName>
</protein>
<organism evidence="10 11">
    <name type="scientific">Dryoscopus gambensis</name>
    <dbReference type="NCBI Taxonomy" id="85069"/>
    <lineage>
        <taxon>Eukaryota</taxon>
        <taxon>Metazoa</taxon>
        <taxon>Chordata</taxon>
        <taxon>Craniata</taxon>
        <taxon>Vertebrata</taxon>
        <taxon>Euteleostomi</taxon>
        <taxon>Archelosauria</taxon>
        <taxon>Archosauria</taxon>
        <taxon>Dinosauria</taxon>
        <taxon>Saurischia</taxon>
        <taxon>Theropoda</taxon>
        <taxon>Coelurosauria</taxon>
        <taxon>Aves</taxon>
        <taxon>Neognathae</taxon>
        <taxon>Neoaves</taxon>
        <taxon>Telluraves</taxon>
        <taxon>Australaves</taxon>
        <taxon>Passeriformes</taxon>
        <taxon>Corvoidea</taxon>
        <taxon>Malaconotidae</taxon>
        <taxon>Dryoscopus</taxon>
    </lineage>
</organism>
<feature type="transmembrane region" description="Helical" evidence="8">
    <location>
        <begin position="833"/>
        <end position="851"/>
    </location>
</feature>
<evidence type="ECO:0000313" key="11">
    <source>
        <dbReference type="Proteomes" id="UP000604080"/>
    </source>
</evidence>
<feature type="non-terminal residue" evidence="10">
    <location>
        <position position="852"/>
    </location>
</feature>
<dbReference type="FunFam" id="1.20.1640.10:FF:000003">
    <property type="entry name" value="protein patched homolog 1"/>
    <property type="match status" value="1"/>
</dbReference>
<proteinExistence type="inferred from homology"/>
<dbReference type="PROSITE" id="PS50156">
    <property type="entry name" value="SSD"/>
    <property type="match status" value="1"/>
</dbReference>
<evidence type="ECO:0000256" key="3">
    <source>
        <dbReference type="ARBA" id="ARBA00022692"/>
    </source>
</evidence>
<keyword evidence="11" id="KW-1185">Reference proteome</keyword>
<evidence type="ECO:0000256" key="5">
    <source>
        <dbReference type="ARBA" id="ARBA00023136"/>
    </source>
</evidence>
<name>A0A851ECC7_9CORV</name>
<evidence type="ECO:0000256" key="4">
    <source>
        <dbReference type="ARBA" id="ARBA00022989"/>
    </source>
</evidence>
<dbReference type="AlphaFoldDB" id="A0A851ECC7"/>
<feature type="transmembrane region" description="Helical" evidence="8">
    <location>
        <begin position="252"/>
        <end position="274"/>
    </location>
</feature>
<sequence>GKPPLQWINFDPLEFLEELKKINYQVESWEEMLNKAEVGHGYMDRPCLNPADPDCPITAPNKNSTKPLDVALVLSGGCYGLSRKYMHWQEELIIGGTVKNSSGKLVSAQALQTMFQLMTPKQMYEHFKGYEYVSHINWNEDKAAAILEAWQRMYVEVVHQSVAQNSTQKVLSFTTTTLDDILKSFSDVSAIRVASGYLLMLAYACLTMLRWDCAKSQGAVGLAGVLLVALSVAAGLGLCSLIGISFNAATTQVLPFLALGVGVDDVFLLAHAFSETGQNKRIPFEDRTGECLKRTGASVALTSISNVTAFFMAALIPIPALRAFSLQAAVVVVFNFAMVLLIFPAILSMDLYRSIQMQSDVFLFSYSPCVTRVIQVEPQAYAENDNTCYSPPPPYSSHSFAHETQITMQSTVQLRTEYDPHTQVYYTTAEPRSEISVQPVTVTQDNLSCQSPESTSSTRDLLSQFSDSSIHCLEQPCTKWTLSSFAEKHYAPFLLKPKAKIVVIFLFLGLLGLSLYGTTRVRDGLDLTDIVPRETREYDFIAAQFKYFSFYNMYIVTQKADYPNVQHLLYELHRSFSNVTYVLLEEDRQLPKMWLHYFRDWLQGLQDAFDSDWETGKITYNNYKNGSDDAVLAYKLLVQTGNPTKPIDISQLTKQRLVDADGIINPNAFYIYLTAWVSNDPVAYAASQANIRPHRPEWVHDKADYMPETRLRIPAAEPIEYAQFPFYLNGLRETADFVEAIEKVRAICNNYTSLGISSYPNGYPFLFWEQYIGLRHWLLLSISVVLACTFLVCALFLLNPWTAGIWVVVLALMTVELFGMMGLIGIKLSAVPVVILIASVGIGVEFTVHVAL</sequence>
<keyword evidence="3 8" id="KW-0812">Transmembrane</keyword>
<dbReference type="GO" id="GO:0045879">
    <property type="term" value="P:negative regulation of smoothened signaling pathway"/>
    <property type="evidence" value="ECO:0007669"/>
    <property type="project" value="TreeGrafter"/>
</dbReference>
<keyword evidence="5 8" id="KW-0472">Membrane</keyword>
<comment type="subcellular location">
    <subcellularLocation>
        <location evidence="1">Membrane</location>
        <topology evidence="1">Multi-pass membrane protein</topology>
    </subcellularLocation>
</comment>
<feature type="transmembrane region" description="Helical" evidence="8">
    <location>
        <begin position="295"/>
        <end position="318"/>
    </location>
</feature>
<evidence type="ECO:0000256" key="7">
    <source>
        <dbReference type="ARBA" id="ARBA00023180"/>
    </source>
</evidence>
<dbReference type="NCBIfam" id="TIGR00918">
    <property type="entry name" value="2A060602"/>
    <property type="match status" value="1"/>
</dbReference>
<evidence type="ECO:0000256" key="8">
    <source>
        <dbReference type="SAM" id="Phobius"/>
    </source>
</evidence>
<dbReference type="Proteomes" id="UP000604080">
    <property type="component" value="Unassembled WGS sequence"/>
</dbReference>
<dbReference type="GO" id="GO:0005886">
    <property type="term" value="C:plasma membrane"/>
    <property type="evidence" value="ECO:0007669"/>
    <property type="project" value="TreeGrafter"/>
</dbReference>
<evidence type="ECO:0000256" key="2">
    <source>
        <dbReference type="ARBA" id="ARBA00005585"/>
    </source>
</evidence>
<dbReference type="EMBL" id="WEIT01019956">
    <property type="protein sequence ID" value="NWI77983.1"/>
    <property type="molecule type" value="Genomic_DNA"/>
</dbReference>
<dbReference type="GO" id="GO:0005119">
    <property type="term" value="F:smoothened binding"/>
    <property type="evidence" value="ECO:0007669"/>
    <property type="project" value="TreeGrafter"/>
</dbReference>